<dbReference type="AlphaFoldDB" id="A0A9E7GC85"/>
<name>A0A9E7GC85_9LILI</name>
<gene>
    <name evidence="1" type="ORF">MUK42_03838</name>
</gene>
<accession>A0A9E7GC85</accession>
<reference evidence="1" key="1">
    <citation type="submission" date="2022-05" db="EMBL/GenBank/DDBJ databases">
        <title>The Musa troglodytarum L. genome provides insights into the mechanism of non-climacteric behaviour and enrichment of carotenoids.</title>
        <authorList>
            <person name="Wang J."/>
        </authorList>
    </citation>
    <scope>NUCLEOTIDE SEQUENCE</scope>
    <source>
        <tissue evidence="1">Leaf</tissue>
    </source>
</reference>
<sequence>MGIACSSAEPGLPKAVDHHCGLQWKCFGMELYSYPVFLQGVVVRTVNVGAGCIDGQPPPGEEVEAEGPRT</sequence>
<proteinExistence type="predicted"/>
<organism evidence="1 2">
    <name type="scientific">Musa troglodytarum</name>
    <name type="common">fe'i banana</name>
    <dbReference type="NCBI Taxonomy" id="320322"/>
    <lineage>
        <taxon>Eukaryota</taxon>
        <taxon>Viridiplantae</taxon>
        <taxon>Streptophyta</taxon>
        <taxon>Embryophyta</taxon>
        <taxon>Tracheophyta</taxon>
        <taxon>Spermatophyta</taxon>
        <taxon>Magnoliopsida</taxon>
        <taxon>Liliopsida</taxon>
        <taxon>Zingiberales</taxon>
        <taxon>Musaceae</taxon>
        <taxon>Musa</taxon>
    </lineage>
</organism>
<keyword evidence="2" id="KW-1185">Reference proteome</keyword>
<dbReference type="Proteomes" id="UP001055439">
    <property type="component" value="Chromosome 6"/>
</dbReference>
<protein>
    <submittedName>
        <fullName evidence="1">Uncharacterized protein</fullName>
    </submittedName>
</protein>
<dbReference type="EMBL" id="CP097508">
    <property type="protein sequence ID" value="URE11745.1"/>
    <property type="molecule type" value="Genomic_DNA"/>
</dbReference>
<evidence type="ECO:0000313" key="2">
    <source>
        <dbReference type="Proteomes" id="UP001055439"/>
    </source>
</evidence>
<evidence type="ECO:0000313" key="1">
    <source>
        <dbReference type="EMBL" id="URE11745.1"/>
    </source>
</evidence>